<evidence type="ECO:0000313" key="4">
    <source>
        <dbReference type="Proteomes" id="UP000192288"/>
    </source>
</evidence>
<evidence type="ECO:0000259" key="2">
    <source>
        <dbReference type="Pfam" id="PF13439"/>
    </source>
</evidence>
<comment type="caution">
    <text evidence="3">The sequence shown here is derived from an EMBL/GenBank/DDBJ whole genome shotgun (WGS) entry which is preliminary data.</text>
</comment>
<evidence type="ECO:0000259" key="1">
    <source>
        <dbReference type="Pfam" id="PF00534"/>
    </source>
</evidence>
<dbReference type="Pfam" id="PF00534">
    <property type="entry name" value="Glycos_transf_1"/>
    <property type="match status" value="1"/>
</dbReference>
<dbReference type="GO" id="GO:0016757">
    <property type="term" value="F:glycosyltransferase activity"/>
    <property type="evidence" value="ECO:0007669"/>
    <property type="project" value="InterPro"/>
</dbReference>
<dbReference type="PANTHER" id="PTHR45947:SF3">
    <property type="entry name" value="SULFOQUINOVOSYL TRANSFERASE SQD2"/>
    <property type="match status" value="1"/>
</dbReference>
<dbReference type="SUPFAM" id="SSF53756">
    <property type="entry name" value="UDP-Glycosyltransferase/glycogen phosphorylase"/>
    <property type="match status" value="1"/>
</dbReference>
<name>A0A1X0VB51_LEUPS</name>
<dbReference type="InterPro" id="IPR050194">
    <property type="entry name" value="Glycosyltransferase_grp1"/>
</dbReference>
<dbReference type="Pfam" id="PF13439">
    <property type="entry name" value="Glyco_transf_4"/>
    <property type="match status" value="1"/>
</dbReference>
<organism evidence="3 4">
    <name type="scientific">Leuconostoc pseudomesenteroides</name>
    <dbReference type="NCBI Taxonomy" id="33968"/>
    <lineage>
        <taxon>Bacteria</taxon>
        <taxon>Bacillati</taxon>
        <taxon>Bacillota</taxon>
        <taxon>Bacilli</taxon>
        <taxon>Lactobacillales</taxon>
        <taxon>Lactobacillaceae</taxon>
        <taxon>Leuconostoc</taxon>
    </lineage>
</organism>
<accession>A0A1X0VB51</accession>
<dbReference type="CDD" id="cd03801">
    <property type="entry name" value="GT4_PimA-like"/>
    <property type="match status" value="1"/>
</dbReference>
<dbReference type="EMBL" id="MPLS01000093">
    <property type="protein sequence ID" value="ORI96957.1"/>
    <property type="molecule type" value="Genomic_DNA"/>
</dbReference>
<evidence type="ECO:0000313" key="3">
    <source>
        <dbReference type="EMBL" id="ORI96957.1"/>
    </source>
</evidence>
<feature type="domain" description="Glycosyl transferase family 1" evidence="1">
    <location>
        <begin position="151"/>
        <end position="301"/>
    </location>
</feature>
<gene>
    <name evidence="3" type="ORF">BMR96_09875</name>
</gene>
<dbReference type="InterPro" id="IPR028098">
    <property type="entry name" value="Glyco_trans_4-like_N"/>
</dbReference>
<proteinExistence type="predicted"/>
<dbReference type="PANTHER" id="PTHR45947">
    <property type="entry name" value="SULFOQUINOVOSYL TRANSFERASE SQD2"/>
    <property type="match status" value="1"/>
</dbReference>
<dbReference type="Gene3D" id="3.40.50.2000">
    <property type="entry name" value="Glycogen Phosphorylase B"/>
    <property type="match status" value="2"/>
</dbReference>
<dbReference type="RefSeq" id="WP_004164727.1">
    <property type="nucleotide sequence ID" value="NZ_MPLS01000093.1"/>
</dbReference>
<feature type="domain" description="Glycosyltransferase subfamily 4-like N-terminal" evidence="2">
    <location>
        <begin position="41"/>
        <end position="140"/>
    </location>
</feature>
<protein>
    <submittedName>
        <fullName evidence="3">Glycosyl transferase family 1</fullName>
    </submittedName>
</protein>
<keyword evidence="3" id="KW-0808">Transferase</keyword>
<dbReference type="Proteomes" id="UP000192288">
    <property type="component" value="Unassembled WGS sequence"/>
</dbReference>
<dbReference type="AlphaFoldDB" id="A0A1X0VB51"/>
<sequence length="335" mass="38460">MKVLLYFENQNLIAKSGIGRALKLQKEALSYTDVEVTTDTKSLDYDVLHINTYGVNSHHMVNKAHKLGKKVVYHGHSTYEDFRNSFTGSNTIAPLFKRYLVSLYSKSDAIITPTPYSKQLLRGYRLNQPIIPISNGIPLEKYQHDDDKIKKFREYFDLADDQKVIMSVGLFFERKGILDFIELAKRHPEHVFIWFGYTDLRLVPNKISRLIKGNHPRNLIFPGYITGDVIRGAFQGADLFLYPSYEETEGIVVLEALASKQKVLVRDIPVYKKWLQDGVNSYKARDVDEFEIKMQKILTGESPNLSESGYKLAQTRDLPEIGKQLQAVYKMVLEG</sequence>
<dbReference type="InterPro" id="IPR001296">
    <property type="entry name" value="Glyco_trans_1"/>
</dbReference>
<reference evidence="3 4" key="1">
    <citation type="journal article" date="2017" name="Front. Microbiol.">
        <title>Genomic Characterization of Dairy Associated Leuconostoc Species and Diversity of Leuconostocs in Undefined Mixed Mesophilic Starter Cultures.</title>
        <authorList>
            <person name="Frantzen C.A."/>
            <person name="Kot W."/>
            <person name="Pedersen T.B."/>
            <person name="Ardo Y.M."/>
            <person name="Broadbent J.R."/>
            <person name="Neve H."/>
            <person name="Hansen L.H."/>
            <person name="Dal Bello F."/>
            <person name="Ostlie H.M."/>
            <person name="Kleppen H.P."/>
            <person name="Vogensen F.K."/>
            <person name="Holo H."/>
        </authorList>
    </citation>
    <scope>NUCLEOTIDE SEQUENCE [LARGE SCALE GENOMIC DNA]</scope>
    <source>
        <strain evidence="3 4">LMGCF08</strain>
    </source>
</reference>